<dbReference type="EMBL" id="UINC01006569">
    <property type="protein sequence ID" value="SVA28322.1"/>
    <property type="molecule type" value="Genomic_DNA"/>
</dbReference>
<proteinExistence type="predicted"/>
<protein>
    <submittedName>
        <fullName evidence="1">Uncharacterized protein</fullName>
    </submittedName>
</protein>
<dbReference type="AlphaFoldDB" id="A0A381UJG3"/>
<gene>
    <name evidence="1" type="ORF">METZ01_LOCUS81176</name>
</gene>
<evidence type="ECO:0000313" key="1">
    <source>
        <dbReference type="EMBL" id="SVA28322.1"/>
    </source>
</evidence>
<feature type="non-terminal residue" evidence="1">
    <location>
        <position position="1"/>
    </location>
</feature>
<accession>A0A381UJG3</accession>
<reference evidence="1" key="1">
    <citation type="submission" date="2018-05" db="EMBL/GenBank/DDBJ databases">
        <authorList>
            <person name="Lanie J.A."/>
            <person name="Ng W.-L."/>
            <person name="Kazmierczak K.M."/>
            <person name="Andrzejewski T.M."/>
            <person name="Davidsen T.M."/>
            <person name="Wayne K.J."/>
            <person name="Tettelin H."/>
            <person name="Glass J.I."/>
            <person name="Rusch D."/>
            <person name="Podicherti R."/>
            <person name="Tsui H.-C.T."/>
            <person name="Winkler M.E."/>
        </authorList>
    </citation>
    <scope>NUCLEOTIDE SEQUENCE</scope>
</reference>
<sequence>VIISIALSLSVVQQSKAKWQAITLCFYKQLNAAYTTKLAFYATRFDKKANLFQINIKEPNYAHSQRRVSFACYSEVY</sequence>
<name>A0A381UJG3_9ZZZZ</name>
<organism evidence="1">
    <name type="scientific">marine metagenome</name>
    <dbReference type="NCBI Taxonomy" id="408172"/>
    <lineage>
        <taxon>unclassified sequences</taxon>
        <taxon>metagenomes</taxon>
        <taxon>ecological metagenomes</taxon>
    </lineage>
</organism>